<accession>A0A3N7IRT3</accession>
<dbReference type="Gene3D" id="3.30.450.20">
    <property type="entry name" value="PAS domain"/>
    <property type="match status" value="1"/>
</dbReference>
<keyword evidence="6" id="KW-0808">Transferase</keyword>
<dbReference type="GO" id="GO:0005886">
    <property type="term" value="C:plasma membrane"/>
    <property type="evidence" value="ECO:0007669"/>
    <property type="project" value="UniProtKB-SubCell"/>
</dbReference>
<evidence type="ECO:0000256" key="12">
    <source>
        <dbReference type="SAM" id="Phobius"/>
    </source>
</evidence>
<gene>
    <name evidence="18" type="ORF">DZC73_27120</name>
</gene>
<dbReference type="PROSITE" id="PS50109">
    <property type="entry name" value="HIS_KIN"/>
    <property type="match status" value="1"/>
</dbReference>
<keyword evidence="10 12" id="KW-0472">Membrane</keyword>
<feature type="transmembrane region" description="Helical" evidence="12">
    <location>
        <begin position="12"/>
        <end position="33"/>
    </location>
</feature>
<evidence type="ECO:0000256" key="10">
    <source>
        <dbReference type="ARBA" id="ARBA00023136"/>
    </source>
</evidence>
<dbReference type="SMART" id="SM01079">
    <property type="entry name" value="CHASE"/>
    <property type="match status" value="1"/>
</dbReference>
<dbReference type="InterPro" id="IPR003594">
    <property type="entry name" value="HATPase_dom"/>
</dbReference>
<dbReference type="InterPro" id="IPR011006">
    <property type="entry name" value="CheY-like_superfamily"/>
</dbReference>
<dbReference type="GO" id="GO:0009927">
    <property type="term" value="F:histidine phosphotransfer kinase activity"/>
    <property type="evidence" value="ECO:0007669"/>
    <property type="project" value="TreeGrafter"/>
</dbReference>
<dbReference type="InterPro" id="IPR013655">
    <property type="entry name" value="PAS_fold_3"/>
</dbReference>
<dbReference type="InterPro" id="IPR036890">
    <property type="entry name" value="HATPase_C_sf"/>
</dbReference>
<dbReference type="NCBIfam" id="TIGR00229">
    <property type="entry name" value="sensory_box"/>
    <property type="match status" value="1"/>
</dbReference>
<dbReference type="GO" id="GO:0000155">
    <property type="term" value="F:phosphorelay sensor kinase activity"/>
    <property type="evidence" value="ECO:0007669"/>
    <property type="project" value="InterPro"/>
</dbReference>
<feature type="domain" description="CHASE" evidence="17">
    <location>
        <begin position="284"/>
        <end position="434"/>
    </location>
</feature>
<comment type="caution">
    <text evidence="18">The sequence shown here is derived from an EMBL/GenBank/DDBJ whole genome shotgun (WGS) entry which is preliminary data.</text>
</comment>
<protein>
    <recommendedName>
        <fullName evidence="3">histidine kinase</fullName>
        <ecNumber evidence="3">2.7.13.3</ecNumber>
    </recommendedName>
</protein>
<dbReference type="PROSITE" id="PS50839">
    <property type="entry name" value="CHASE"/>
    <property type="match status" value="1"/>
</dbReference>
<evidence type="ECO:0000259" key="13">
    <source>
        <dbReference type="PROSITE" id="PS50109"/>
    </source>
</evidence>
<dbReference type="CDD" id="cd00082">
    <property type="entry name" value="HisKA"/>
    <property type="match status" value="1"/>
</dbReference>
<keyword evidence="5 11" id="KW-0597">Phosphoprotein</keyword>
<keyword evidence="4" id="KW-1003">Cell membrane</keyword>
<dbReference type="InterPro" id="IPR005467">
    <property type="entry name" value="His_kinase_dom"/>
</dbReference>
<dbReference type="Gene3D" id="1.10.287.130">
    <property type="match status" value="1"/>
</dbReference>
<comment type="catalytic activity">
    <reaction evidence="1">
        <text>ATP + protein L-histidine = ADP + protein N-phospho-L-histidine.</text>
        <dbReference type="EC" id="2.7.13.3"/>
    </reaction>
</comment>
<dbReference type="Pfam" id="PF08447">
    <property type="entry name" value="PAS_3"/>
    <property type="match status" value="1"/>
</dbReference>
<dbReference type="FunFam" id="3.30.565.10:FF:000006">
    <property type="entry name" value="Sensor histidine kinase WalK"/>
    <property type="match status" value="1"/>
</dbReference>
<dbReference type="PROSITE" id="PS50113">
    <property type="entry name" value="PAC"/>
    <property type="match status" value="1"/>
</dbReference>
<dbReference type="AlphaFoldDB" id="A0A3N7IRT3"/>
<evidence type="ECO:0000259" key="14">
    <source>
        <dbReference type="PROSITE" id="PS50110"/>
    </source>
</evidence>
<feature type="transmembrane region" description="Helical" evidence="12">
    <location>
        <begin position="165"/>
        <end position="186"/>
    </location>
</feature>
<dbReference type="Pfam" id="PF03924">
    <property type="entry name" value="CHASE"/>
    <property type="match status" value="1"/>
</dbReference>
<dbReference type="Gene3D" id="3.30.450.350">
    <property type="entry name" value="CHASE domain"/>
    <property type="match status" value="1"/>
</dbReference>
<dbReference type="SUPFAM" id="SSF52172">
    <property type="entry name" value="CheY-like"/>
    <property type="match status" value="1"/>
</dbReference>
<feature type="domain" description="Response regulatory" evidence="14">
    <location>
        <begin position="939"/>
        <end position="1056"/>
    </location>
</feature>
<sequence>MNATTIDSRSRLRWGLEVLGTALAYGIAGWLALKLAIPPGYASPLYPAAGIALVAVLTYGRHAALGVLLGSFATNMLNSEPAPAMGPVALVSFVVGGGAALQALAGALLVRRYVRQPLTLSEPSDIAMFFGLGAFASALVSATVGVTTLGTAGLIVPANLGFNWITWWVGDSMGILIAAPIALTLIGRPREDWAPRRFNVGLTLATVTLLMAFMITLVARWDEERIRSNFDREAVNASSTLAFQLQQPLHALEALRGVYLASDEVNGDELRRATRAWLEGPSHLQAMGFNQRVSRANVPAFEAKQRAEGYTNYRVFDRADDNASTPPAPANEVFAMRYIEPMARNSTALGVNVLTIPAARVAIDAAVRTDRPAATAGFKLTQDPSGLEQTGVVVYQAIYEGQPTTEEARRAAVTGVAFVTLRIDDTLRAVLDQVPRYLNVCVVDTEGAAERRRLSGPKGCETATAQLLHVRAMPFAGRQWDLRIYADATAVPSARQSNAWPFSVVGLMSASVLGALLLTVTGRARRIEMAVRERTAALTEQVKEREQAEAAMRASEQRFRNIFNNVPIGVCYTDLRGNVKQTNPRFCELVGYTADELLRMTAIDFTHPDDVQQDVEFTTQLIRGEFPLYRRHKRYITKSGRMLWVQSTVTLLRNEDGKPWRIVGAVEDITEHLRLADAERAREAAEASNRAKSDFLSRMSHELRTPLNAMLGFAQLLELDQKHPLAASQRPWVSQIQHAGWHLLEMINDVLDLSRIESGNLRLSIEALDLHALLDSTITMVEADAKRRRIEISHVLGEGANVLRGDATRVKQILTNLLTNAVKYNNDRGRIHIASRLVEETIEVTVTDTGLGMTPEQMAELFQPFNRLGRERSQQEGTGIGLVISQRLAELMGGSLRARSVPGEGSSFILSLPAVIGPHNLRTDYGSLNTPVAEYHRRIVHYVEDNETNVEVMRGILAQRPQVALDVSVTGLDGLAAIRARRPDVILLDMHLPDISGMELLRHLKSDPTTVHVPVVVVSADALASQIQAAREAGAEHYLTKPVSVAEFLEVLDEVLGEAETRFG</sequence>
<dbReference type="InterPro" id="IPR000700">
    <property type="entry name" value="PAS-assoc_C"/>
</dbReference>
<dbReference type="Gene3D" id="3.40.50.2300">
    <property type="match status" value="1"/>
</dbReference>
<dbReference type="CDD" id="cd00130">
    <property type="entry name" value="PAS"/>
    <property type="match status" value="1"/>
</dbReference>
<evidence type="ECO:0000256" key="11">
    <source>
        <dbReference type="PROSITE-ProRule" id="PRU00169"/>
    </source>
</evidence>
<dbReference type="PRINTS" id="PR00344">
    <property type="entry name" value="BCTRLSENSOR"/>
</dbReference>
<dbReference type="Gene3D" id="3.30.565.10">
    <property type="entry name" value="Histidine kinase-like ATPase, C-terminal domain"/>
    <property type="match status" value="1"/>
</dbReference>
<dbReference type="Pfam" id="PF00072">
    <property type="entry name" value="Response_reg"/>
    <property type="match status" value="1"/>
</dbReference>
<dbReference type="OrthoDB" id="5290456at2"/>
<reference evidence="18 19" key="1">
    <citation type="submission" date="2018-08" db="EMBL/GenBank/DDBJ databases">
        <authorList>
            <person name="Khan S.A."/>
            <person name="Jeon C.O."/>
            <person name="Chun B.H."/>
            <person name="Jeong S.E."/>
        </authorList>
    </citation>
    <scope>NUCLEOTIDE SEQUENCE [LARGE SCALE GENOMIC DNA]</scope>
    <source>
        <strain evidence="18 19">S-16</strain>
    </source>
</reference>
<dbReference type="InterPro" id="IPR000014">
    <property type="entry name" value="PAS"/>
</dbReference>
<dbReference type="SUPFAM" id="SSF47384">
    <property type="entry name" value="Homodimeric domain of signal transducing histidine kinase"/>
    <property type="match status" value="1"/>
</dbReference>
<dbReference type="InterPro" id="IPR006189">
    <property type="entry name" value="CHASE_dom"/>
</dbReference>
<evidence type="ECO:0000256" key="2">
    <source>
        <dbReference type="ARBA" id="ARBA00004429"/>
    </source>
</evidence>
<dbReference type="CDD" id="cd17546">
    <property type="entry name" value="REC_hyHK_CKI1_RcsC-like"/>
    <property type="match status" value="1"/>
</dbReference>
<feature type="transmembrane region" description="Helical" evidence="12">
    <location>
        <begin position="89"/>
        <end position="114"/>
    </location>
</feature>
<dbReference type="SMART" id="SM00448">
    <property type="entry name" value="REC"/>
    <property type="match status" value="1"/>
</dbReference>
<keyword evidence="9 12" id="KW-1133">Transmembrane helix</keyword>
<dbReference type="EC" id="2.7.13.3" evidence="3"/>
<evidence type="ECO:0000256" key="9">
    <source>
        <dbReference type="ARBA" id="ARBA00022989"/>
    </source>
</evidence>
<feature type="modified residue" description="4-aspartylphosphate" evidence="11">
    <location>
        <position position="989"/>
    </location>
</feature>
<dbReference type="EMBL" id="QUSW01000010">
    <property type="protein sequence ID" value="RQP21582.1"/>
    <property type="molecule type" value="Genomic_DNA"/>
</dbReference>
<dbReference type="SMART" id="SM00388">
    <property type="entry name" value="HisKA"/>
    <property type="match status" value="1"/>
</dbReference>
<dbReference type="Pfam" id="PF05231">
    <property type="entry name" value="MASE1"/>
    <property type="match status" value="1"/>
</dbReference>
<dbReference type="PROSITE" id="PS50110">
    <property type="entry name" value="RESPONSE_REGULATORY"/>
    <property type="match status" value="1"/>
</dbReference>
<keyword evidence="7 12" id="KW-0812">Transmembrane</keyword>
<dbReference type="InterPro" id="IPR003661">
    <property type="entry name" value="HisK_dim/P_dom"/>
</dbReference>
<reference evidence="18 19" key="2">
    <citation type="submission" date="2018-12" db="EMBL/GenBank/DDBJ databases">
        <title>Rhizobacter gummiphilus sp. nov., a rubber-degrading bacterium isolated from the soil of a botanical garden in Japan.</title>
        <authorList>
            <person name="Shunsuke S.S."/>
        </authorList>
    </citation>
    <scope>NUCLEOTIDE SEQUENCE [LARGE SCALE GENOMIC DNA]</scope>
    <source>
        <strain evidence="18 19">S-16</strain>
    </source>
</reference>
<feature type="domain" description="PAC" evidence="16">
    <location>
        <begin position="629"/>
        <end position="681"/>
    </location>
</feature>
<dbReference type="Proteomes" id="UP000267464">
    <property type="component" value="Unassembled WGS sequence"/>
</dbReference>
<dbReference type="Pfam" id="PF02518">
    <property type="entry name" value="HATPase_c"/>
    <property type="match status" value="1"/>
</dbReference>
<feature type="transmembrane region" description="Helical" evidence="12">
    <location>
        <begin position="45"/>
        <end position="69"/>
    </location>
</feature>
<evidence type="ECO:0000256" key="3">
    <source>
        <dbReference type="ARBA" id="ARBA00012438"/>
    </source>
</evidence>
<keyword evidence="19" id="KW-1185">Reference proteome</keyword>
<dbReference type="PANTHER" id="PTHR43047">
    <property type="entry name" value="TWO-COMPONENT HISTIDINE PROTEIN KINASE"/>
    <property type="match status" value="1"/>
</dbReference>
<dbReference type="InterPro" id="IPR004358">
    <property type="entry name" value="Sig_transdc_His_kin-like_C"/>
</dbReference>
<evidence type="ECO:0000256" key="8">
    <source>
        <dbReference type="ARBA" id="ARBA00022777"/>
    </source>
</evidence>
<evidence type="ECO:0000313" key="18">
    <source>
        <dbReference type="EMBL" id="RQP21582.1"/>
    </source>
</evidence>
<feature type="transmembrane region" description="Helical" evidence="12">
    <location>
        <begin position="198"/>
        <end position="221"/>
    </location>
</feature>
<feature type="transmembrane region" description="Helical" evidence="12">
    <location>
        <begin position="126"/>
        <end position="145"/>
    </location>
</feature>
<evidence type="ECO:0000256" key="6">
    <source>
        <dbReference type="ARBA" id="ARBA00022679"/>
    </source>
</evidence>
<evidence type="ECO:0000259" key="17">
    <source>
        <dbReference type="PROSITE" id="PS50839"/>
    </source>
</evidence>
<evidence type="ECO:0000313" key="19">
    <source>
        <dbReference type="Proteomes" id="UP000267464"/>
    </source>
</evidence>
<dbReference type="InterPro" id="IPR007895">
    <property type="entry name" value="MASE1"/>
</dbReference>
<dbReference type="SMART" id="SM00387">
    <property type="entry name" value="HATPase_c"/>
    <property type="match status" value="1"/>
</dbReference>
<comment type="subcellular location">
    <subcellularLocation>
        <location evidence="2">Cell inner membrane</location>
        <topology evidence="2">Multi-pass membrane protein</topology>
    </subcellularLocation>
</comment>
<dbReference type="CDD" id="cd16922">
    <property type="entry name" value="HATPase_EvgS-ArcB-TorS-like"/>
    <property type="match status" value="1"/>
</dbReference>
<dbReference type="InterPro" id="IPR001610">
    <property type="entry name" value="PAC"/>
</dbReference>
<dbReference type="InterPro" id="IPR001789">
    <property type="entry name" value="Sig_transdc_resp-reg_receiver"/>
</dbReference>
<dbReference type="PROSITE" id="PS50112">
    <property type="entry name" value="PAS"/>
    <property type="match status" value="1"/>
</dbReference>
<evidence type="ECO:0000256" key="1">
    <source>
        <dbReference type="ARBA" id="ARBA00000085"/>
    </source>
</evidence>
<dbReference type="SMART" id="SM00091">
    <property type="entry name" value="PAS"/>
    <property type="match status" value="1"/>
</dbReference>
<name>A0A3N7IRT3_9BURK</name>
<dbReference type="RefSeq" id="WP_124543524.1">
    <property type="nucleotide sequence ID" value="NZ_QUSW01000010.1"/>
</dbReference>
<evidence type="ECO:0000256" key="7">
    <source>
        <dbReference type="ARBA" id="ARBA00022692"/>
    </source>
</evidence>
<evidence type="ECO:0000259" key="16">
    <source>
        <dbReference type="PROSITE" id="PS50113"/>
    </source>
</evidence>
<dbReference type="SUPFAM" id="SSF55874">
    <property type="entry name" value="ATPase domain of HSP90 chaperone/DNA topoisomerase II/histidine kinase"/>
    <property type="match status" value="1"/>
</dbReference>
<evidence type="ECO:0000256" key="4">
    <source>
        <dbReference type="ARBA" id="ARBA00022475"/>
    </source>
</evidence>
<keyword evidence="8" id="KW-0418">Kinase</keyword>
<evidence type="ECO:0000259" key="15">
    <source>
        <dbReference type="PROSITE" id="PS50112"/>
    </source>
</evidence>
<evidence type="ECO:0000256" key="5">
    <source>
        <dbReference type="ARBA" id="ARBA00022553"/>
    </source>
</evidence>
<dbReference type="InterPro" id="IPR042240">
    <property type="entry name" value="CHASE_sf"/>
</dbReference>
<proteinExistence type="predicted"/>
<dbReference type="Pfam" id="PF00512">
    <property type="entry name" value="HisKA"/>
    <property type="match status" value="1"/>
</dbReference>
<feature type="domain" description="PAS" evidence="15">
    <location>
        <begin position="555"/>
        <end position="625"/>
    </location>
</feature>
<organism evidence="18 19">
    <name type="scientific">Piscinibacter terrae</name>
    <dbReference type="NCBI Taxonomy" id="2496871"/>
    <lineage>
        <taxon>Bacteria</taxon>
        <taxon>Pseudomonadati</taxon>
        <taxon>Pseudomonadota</taxon>
        <taxon>Betaproteobacteria</taxon>
        <taxon>Burkholderiales</taxon>
        <taxon>Sphaerotilaceae</taxon>
        <taxon>Piscinibacter</taxon>
    </lineage>
</organism>
<dbReference type="SMART" id="SM00086">
    <property type="entry name" value="PAC"/>
    <property type="match status" value="1"/>
</dbReference>
<dbReference type="InterPro" id="IPR035965">
    <property type="entry name" value="PAS-like_dom_sf"/>
</dbReference>
<dbReference type="SUPFAM" id="SSF55785">
    <property type="entry name" value="PYP-like sensor domain (PAS domain)"/>
    <property type="match status" value="1"/>
</dbReference>
<dbReference type="PANTHER" id="PTHR43047:SF72">
    <property type="entry name" value="OSMOSENSING HISTIDINE PROTEIN KINASE SLN1"/>
    <property type="match status" value="1"/>
</dbReference>
<feature type="domain" description="Histidine kinase" evidence="13">
    <location>
        <begin position="698"/>
        <end position="916"/>
    </location>
</feature>
<dbReference type="InterPro" id="IPR036097">
    <property type="entry name" value="HisK_dim/P_sf"/>
</dbReference>